<dbReference type="EMBL" id="LHQQ01000478">
    <property type="protein sequence ID" value="KOS36365.1"/>
    <property type="molecule type" value="Genomic_DNA"/>
</dbReference>
<proteinExistence type="predicted"/>
<keyword evidence="2" id="KW-1185">Reference proteome</keyword>
<protein>
    <submittedName>
        <fullName evidence="1">Uncharacterized protein</fullName>
    </submittedName>
</protein>
<evidence type="ECO:0000313" key="1">
    <source>
        <dbReference type="EMBL" id="KOS36365.1"/>
    </source>
</evidence>
<gene>
    <name evidence="1" type="ORF">ACN38_g12895</name>
</gene>
<dbReference type="Proteomes" id="UP000037696">
    <property type="component" value="Unassembled WGS sequence"/>
</dbReference>
<organism evidence="1 2">
    <name type="scientific">Penicillium nordicum</name>
    <dbReference type="NCBI Taxonomy" id="229535"/>
    <lineage>
        <taxon>Eukaryota</taxon>
        <taxon>Fungi</taxon>
        <taxon>Dikarya</taxon>
        <taxon>Ascomycota</taxon>
        <taxon>Pezizomycotina</taxon>
        <taxon>Eurotiomycetes</taxon>
        <taxon>Eurotiomycetidae</taxon>
        <taxon>Eurotiales</taxon>
        <taxon>Aspergillaceae</taxon>
        <taxon>Penicillium</taxon>
    </lineage>
</organism>
<comment type="caution">
    <text evidence="1">The sequence shown here is derived from an EMBL/GenBank/DDBJ whole genome shotgun (WGS) entry which is preliminary data.</text>
</comment>
<sequence>MIEASSKSRIYIEDHLRLALQLKKMRLNTPHVFRGTRQMNYDAQCLAENTHEKDSFDLGVELHGPQRC</sequence>
<accession>A0A0M9W9J4</accession>
<name>A0A0M9W9J4_9EURO</name>
<reference evidence="1 2" key="1">
    <citation type="submission" date="2015-08" db="EMBL/GenBank/DDBJ databases">
        <title>Genome sequencing of Penicillium nordicum.</title>
        <authorList>
            <person name="Nguyen H.D."/>
            <person name="Seifert K.A."/>
        </authorList>
    </citation>
    <scope>NUCLEOTIDE SEQUENCE [LARGE SCALE GENOMIC DNA]</scope>
    <source>
        <strain evidence="1 2">DAOMC 185683</strain>
    </source>
</reference>
<dbReference type="AlphaFoldDB" id="A0A0M9W9J4"/>
<evidence type="ECO:0000313" key="2">
    <source>
        <dbReference type="Proteomes" id="UP000037696"/>
    </source>
</evidence>